<evidence type="ECO:0008006" key="5">
    <source>
        <dbReference type="Google" id="ProtNLM"/>
    </source>
</evidence>
<evidence type="ECO:0000259" key="1">
    <source>
        <dbReference type="Pfam" id="PF13173"/>
    </source>
</evidence>
<dbReference type="PANTHER" id="PTHR43566:SF2">
    <property type="entry name" value="DUF4143 DOMAIN-CONTAINING PROTEIN"/>
    <property type="match status" value="1"/>
</dbReference>
<dbReference type="InterPro" id="IPR027417">
    <property type="entry name" value="P-loop_NTPase"/>
</dbReference>
<evidence type="ECO:0000259" key="2">
    <source>
        <dbReference type="Pfam" id="PF13635"/>
    </source>
</evidence>
<dbReference type="SUPFAM" id="SSF52540">
    <property type="entry name" value="P-loop containing nucleoside triphosphate hydrolases"/>
    <property type="match status" value="1"/>
</dbReference>
<feature type="domain" description="AAA" evidence="1">
    <location>
        <begin position="18"/>
        <end position="133"/>
    </location>
</feature>
<dbReference type="Pfam" id="PF13635">
    <property type="entry name" value="DUF4143"/>
    <property type="match status" value="1"/>
</dbReference>
<proteinExistence type="predicted"/>
<reference evidence="3 4" key="1">
    <citation type="journal article" date="2016" name="Nat. Commun.">
        <title>Thousands of microbial genomes shed light on interconnected biogeochemical processes in an aquifer system.</title>
        <authorList>
            <person name="Anantharaman K."/>
            <person name="Brown C.T."/>
            <person name="Hug L.A."/>
            <person name="Sharon I."/>
            <person name="Castelle C.J."/>
            <person name="Probst A.J."/>
            <person name="Thomas B.C."/>
            <person name="Singh A."/>
            <person name="Wilkins M.J."/>
            <person name="Karaoz U."/>
            <person name="Brodie E.L."/>
            <person name="Williams K.H."/>
            <person name="Hubbard S.S."/>
            <person name="Banfield J.F."/>
        </authorList>
    </citation>
    <scope>NUCLEOTIDE SEQUENCE [LARGE SCALE GENOMIC DNA]</scope>
</reference>
<evidence type="ECO:0000313" key="4">
    <source>
        <dbReference type="Proteomes" id="UP000177763"/>
    </source>
</evidence>
<dbReference type="Pfam" id="PF13173">
    <property type="entry name" value="AAA_14"/>
    <property type="match status" value="1"/>
</dbReference>
<dbReference type="InterPro" id="IPR025420">
    <property type="entry name" value="DUF4143"/>
</dbReference>
<evidence type="ECO:0000313" key="3">
    <source>
        <dbReference type="EMBL" id="OGC56251.1"/>
    </source>
</evidence>
<dbReference type="PANTHER" id="PTHR43566">
    <property type="entry name" value="CONSERVED PROTEIN"/>
    <property type="match status" value="1"/>
</dbReference>
<dbReference type="Proteomes" id="UP000177763">
    <property type="component" value="Unassembled WGS sequence"/>
</dbReference>
<name>A0A1F4VG84_UNCKA</name>
<dbReference type="AlphaFoldDB" id="A0A1F4VG84"/>
<gene>
    <name evidence="3" type="ORF">A3H26_03595</name>
</gene>
<dbReference type="InterPro" id="IPR041682">
    <property type="entry name" value="AAA_14"/>
</dbReference>
<comment type="caution">
    <text evidence="3">The sequence shown here is derived from an EMBL/GenBank/DDBJ whole genome shotgun (WGS) entry which is preliminary data.</text>
</comment>
<accession>A0A1F4VG84</accession>
<feature type="domain" description="DUF4143" evidence="2">
    <location>
        <begin position="175"/>
        <end position="333"/>
    </location>
</feature>
<sequence length="388" mass="44113">MLLIRSLGKKIKLLSTKFPVVAITGPRQSGKTTLILDLYKEYKYYNLENLEFLNLVEKNPAGFVKDNSRIIIDEVQKMPNLLSYIQVNVDEKKIMGDYVISGSQNLLLSQNISQSLAGRAAYITLLPFSHEELKSKDLQKSSVYEQILTGFYPAIYDRDINPTDYFNEYLITYVERDVRQLINISDLSQFRKFLGLLAGRIGQLLNLSSLANDVGVSHNTIEGWISLLEASYIVYRLPPYFGNFGKRLIKSPKIYFYDVGLACRLLNISSEEELKTHPSIGSLFENLVISEIQKYINNSSKSATLYFYRDSNGNEVDLVIDTGVGKIPVEIKSAGTFSNDFLNGITRFVSLDTRTKDKFIVYTGVETGDFDNTRLLVWNNLSPLFERI</sequence>
<organism evidence="3 4">
    <name type="scientific">candidate division WWE3 bacterium RIFCSPLOWO2_12_FULL_36_10</name>
    <dbReference type="NCBI Taxonomy" id="1802630"/>
    <lineage>
        <taxon>Bacteria</taxon>
        <taxon>Katanobacteria</taxon>
    </lineage>
</organism>
<dbReference type="EMBL" id="MEVN01000042">
    <property type="protein sequence ID" value="OGC56251.1"/>
    <property type="molecule type" value="Genomic_DNA"/>
</dbReference>
<protein>
    <recommendedName>
        <fullName evidence="5">AAA family ATPase</fullName>
    </recommendedName>
</protein>